<dbReference type="SUPFAM" id="SSF81452">
    <property type="entry name" value="Cytochrome c oxidase subunit III-like"/>
    <property type="match status" value="1"/>
</dbReference>
<dbReference type="PANTHER" id="PTHR11403">
    <property type="entry name" value="CYTOCHROME C OXIDASE SUBUNIT III"/>
    <property type="match status" value="1"/>
</dbReference>
<dbReference type="GO" id="GO:0004129">
    <property type="term" value="F:cytochrome-c oxidase activity"/>
    <property type="evidence" value="ECO:0007669"/>
    <property type="project" value="UniProtKB-EC"/>
</dbReference>
<evidence type="ECO:0000256" key="8">
    <source>
        <dbReference type="ARBA" id="ARBA00031400"/>
    </source>
</evidence>
<dbReference type="Gene3D" id="1.20.120.80">
    <property type="entry name" value="Cytochrome c oxidase, subunit III, four-helix bundle"/>
    <property type="match status" value="1"/>
</dbReference>
<dbReference type="InterPro" id="IPR000298">
    <property type="entry name" value="Cyt_c_oxidase-like_su3"/>
</dbReference>
<feature type="transmembrane region" description="Helical" evidence="12">
    <location>
        <begin position="55"/>
        <end position="78"/>
    </location>
</feature>
<evidence type="ECO:0000256" key="12">
    <source>
        <dbReference type="SAM" id="Phobius"/>
    </source>
</evidence>
<evidence type="ECO:0000256" key="5">
    <source>
        <dbReference type="ARBA" id="ARBA00022692"/>
    </source>
</evidence>
<keyword evidence="15" id="KW-1185">Reference proteome</keyword>
<dbReference type="InterPro" id="IPR035973">
    <property type="entry name" value="Cyt_c_oxidase_su3-like_sf"/>
</dbReference>
<keyword evidence="6 12" id="KW-1133">Transmembrane helix</keyword>
<sequence length="231" mass="25492">MTETYTTEGELADARTLEQEAERFQAERDVHLGAYHEGEDHDHTLTNTGMSNEKLGMWVFLGSECLLFGGLISTFLLYKTNNLAGGPVPRDLYDIELTSISSFVLLMSSLTMVLGVSAIQRGEEARMRLWLITTAVLGSVFISGQVYEFQVFVEEGMGFTTNAASSAFFALTGFHGVHVTLGIVMLLSVVVLSVAGRVPRARAEAVEIVGLYWHFVDVVWVLIFTIVYLIP</sequence>
<dbReference type="EC" id="7.1.1.9" evidence="3"/>
<dbReference type="GO" id="GO:0005886">
    <property type="term" value="C:plasma membrane"/>
    <property type="evidence" value="ECO:0007669"/>
    <property type="project" value="UniProtKB-SubCell"/>
</dbReference>
<evidence type="ECO:0000256" key="7">
    <source>
        <dbReference type="ARBA" id="ARBA00023136"/>
    </source>
</evidence>
<dbReference type="Proteomes" id="UP001216390">
    <property type="component" value="Chromosome"/>
</dbReference>
<evidence type="ECO:0000256" key="10">
    <source>
        <dbReference type="ARBA" id="ARBA00047816"/>
    </source>
</evidence>
<evidence type="ECO:0000313" key="15">
    <source>
        <dbReference type="Proteomes" id="UP001216390"/>
    </source>
</evidence>
<evidence type="ECO:0000256" key="6">
    <source>
        <dbReference type="ARBA" id="ARBA00022989"/>
    </source>
</evidence>
<proteinExistence type="inferred from homology"/>
<feature type="domain" description="Heme-copper oxidase subunit III family profile" evidence="13">
    <location>
        <begin position="28"/>
        <end position="231"/>
    </location>
</feature>
<dbReference type="FunFam" id="1.20.120.80:FF:000001">
    <property type="entry name" value="Cytochrome (Ubi)quinol oxidase subunit III"/>
    <property type="match status" value="1"/>
</dbReference>
<evidence type="ECO:0000256" key="1">
    <source>
        <dbReference type="ARBA" id="ARBA00004651"/>
    </source>
</evidence>
<feature type="transmembrane region" description="Helical" evidence="12">
    <location>
        <begin position="167"/>
        <end position="196"/>
    </location>
</feature>
<evidence type="ECO:0000256" key="4">
    <source>
        <dbReference type="ARBA" id="ARBA00022475"/>
    </source>
</evidence>
<dbReference type="Pfam" id="PF00510">
    <property type="entry name" value="COX3"/>
    <property type="match status" value="1"/>
</dbReference>
<dbReference type="KEGG" id="ima:PO878_00420"/>
<dbReference type="InterPro" id="IPR024791">
    <property type="entry name" value="Cyt_c/ubiquinol_Oxase_su3"/>
</dbReference>
<feature type="transmembrane region" description="Helical" evidence="12">
    <location>
        <begin position="98"/>
        <end position="117"/>
    </location>
</feature>
<keyword evidence="4" id="KW-1003">Cell membrane</keyword>
<protein>
    <recommendedName>
        <fullName evidence="3">cytochrome-c oxidase</fullName>
        <ecNumber evidence="3">7.1.1.9</ecNumber>
    </recommendedName>
    <alternativeName>
        <fullName evidence="8">Cytochrome aa3 subunit 3</fullName>
    </alternativeName>
    <alternativeName>
        <fullName evidence="9">Cytochrome c oxidase polypeptide III</fullName>
    </alternativeName>
</protein>
<keyword evidence="5 11" id="KW-0812">Transmembrane</keyword>
<feature type="transmembrane region" description="Helical" evidence="12">
    <location>
        <begin position="208"/>
        <end position="230"/>
    </location>
</feature>
<organism evidence="14 15">
    <name type="scientific">Iamia majanohamensis</name>
    <dbReference type="NCBI Taxonomy" id="467976"/>
    <lineage>
        <taxon>Bacteria</taxon>
        <taxon>Bacillati</taxon>
        <taxon>Actinomycetota</taxon>
        <taxon>Acidimicrobiia</taxon>
        <taxon>Acidimicrobiales</taxon>
        <taxon>Iamiaceae</taxon>
        <taxon>Iamia</taxon>
    </lineage>
</organism>
<dbReference type="PROSITE" id="PS50253">
    <property type="entry name" value="COX3"/>
    <property type="match status" value="1"/>
</dbReference>
<dbReference type="PANTHER" id="PTHR11403:SF2">
    <property type="entry name" value="CYTOCHROME BO(3) UBIQUINOL OXIDASE SUBUNIT 3"/>
    <property type="match status" value="1"/>
</dbReference>
<evidence type="ECO:0000256" key="3">
    <source>
        <dbReference type="ARBA" id="ARBA00012949"/>
    </source>
</evidence>
<comment type="catalytic activity">
    <reaction evidence="10">
        <text>4 Fe(II)-[cytochrome c] + O2 + 8 H(+)(in) = 4 Fe(III)-[cytochrome c] + 2 H2O + 4 H(+)(out)</text>
        <dbReference type="Rhea" id="RHEA:11436"/>
        <dbReference type="Rhea" id="RHEA-COMP:10350"/>
        <dbReference type="Rhea" id="RHEA-COMP:14399"/>
        <dbReference type="ChEBI" id="CHEBI:15377"/>
        <dbReference type="ChEBI" id="CHEBI:15378"/>
        <dbReference type="ChEBI" id="CHEBI:15379"/>
        <dbReference type="ChEBI" id="CHEBI:29033"/>
        <dbReference type="ChEBI" id="CHEBI:29034"/>
        <dbReference type="EC" id="7.1.1.9"/>
    </reaction>
</comment>
<evidence type="ECO:0000256" key="11">
    <source>
        <dbReference type="RuleBase" id="RU003376"/>
    </source>
</evidence>
<keyword evidence="7 12" id="KW-0472">Membrane</keyword>
<dbReference type="GO" id="GO:0019646">
    <property type="term" value="P:aerobic electron transport chain"/>
    <property type="evidence" value="ECO:0007669"/>
    <property type="project" value="InterPro"/>
</dbReference>
<feature type="transmembrane region" description="Helical" evidence="12">
    <location>
        <begin position="129"/>
        <end position="147"/>
    </location>
</feature>
<name>A0AAE9YA38_9ACTN</name>
<evidence type="ECO:0000259" key="13">
    <source>
        <dbReference type="PROSITE" id="PS50253"/>
    </source>
</evidence>
<dbReference type="AlphaFoldDB" id="A0AAE9YA38"/>
<dbReference type="EMBL" id="CP116942">
    <property type="protein sequence ID" value="WCO67184.1"/>
    <property type="molecule type" value="Genomic_DNA"/>
</dbReference>
<accession>A0AAE9YA38</accession>
<dbReference type="RefSeq" id="WP_272736706.1">
    <property type="nucleotide sequence ID" value="NZ_CP116942.1"/>
</dbReference>
<evidence type="ECO:0000313" key="14">
    <source>
        <dbReference type="EMBL" id="WCO67184.1"/>
    </source>
</evidence>
<gene>
    <name evidence="14" type="ORF">PO878_00420</name>
</gene>
<evidence type="ECO:0000256" key="9">
    <source>
        <dbReference type="ARBA" id="ARBA00031625"/>
    </source>
</evidence>
<comment type="subcellular location">
    <subcellularLocation>
        <location evidence="1 11">Cell membrane</location>
        <topology evidence="1 11">Multi-pass membrane protein</topology>
    </subcellularLocation>
</comment>
<reference evidence="14" key="1">
    <citation type="submission" date="2023-01" db="EMBL/GenBank/DDBJ databases">
        <title>The diversity of Class Acidimicrobiia in South China Sea sediment environments and the proposal of Iamia marina sp. nov., a novel species of the genus Iamia.</title>
        <authorList>
            <person name="He Y."/>
            <person name="Tian X."/>
        </authorList>
    </citation>
    <scope>NUCLEOTIDE SEQUENCE</scope>
    <source>
        <strain evidence="14">DSM 19957</strain>
    </source>
</reference>
<evidence type="ECO:0000256" key="2">
    <source>
        <dbReference type="ARBA" id="ARBA00010581"/>
    </source>
</evidence>
<comment type="similarity">
    <text evidence="2 11">Belongs to the cytochrome c oxidase subunit 3 family.</text>
</comment>
<dbReference type="InterPro" id="IPR013833">
    <property type="entry name" value="Cyt_c_oxidase_su3_a-hlx"/>
</dbReference>